<sequence length="604" mass="62998">MVPVSFDIASLHDSYRAGLSPVAVVAEVHARHRAAADPGIFICLVEEEEAMRAAAALGPFDPVARPLWGIPFAVKDNIDVAGLPTTAACPAFAYQPQETAAAVERLLRAGAILVGKTNLDQFATGLVGVRTPYPVPRNSFDPDLVPGGSSSGSAVAVARGIVSFALGTDTAGSGRVPAGLNNIVGIKPSLGAIPVHGVVPACKSLDCVSVFALTVEDGWAAYKAMAGPDERDPWSRRIALGEPAVLPPRMAVAVPDARGRIFFGDAAAQKAFDASLDLLASMGLHLVETDLGPFFDVARLLYEGAWVAERYAAIRPFIEASPEALLPVTRQIIGGATRHSAADAFAGLYRLAELRQVTEKLWTRVQALAVPTLPRPYSRADLDADPIGPNSKSGLYTNFVNLLNLCAVASPGPFRFDGLPAGVTFIAPAGRDALAAALAARFHRAADVPLGATDVPQPLVIDRPVQTSPGEVELVVVGAHLSGMALNHELVAAGGRFLREARTACDYRLFALPGPAPKRPGLLRVGEGEGAAIAVEVWALPVEGFGRFVSAVPSPLCIGTVRLADGTGAKGFLCESRAVEGALDISPLGGWRAFMQNGLEPAGT</sequence>
<accession>A0ABU0FDG1</accession>
<dbReference type="PANTHER" id="PTHR11895:SF169">
    <property type="entry name" value="GLUTAMYL-TRNA(GLN) AMIDOTRANSFERASE"/>
    <property type="match status" value="1"/>
</dbReference>
<evidence type="ECO:0000313" key="3">
    <source>
        <dbReference type="EMBL" id="MDQ0392372.1"/>
    </source>
</evidence>
<organism evidence="3 4">
    <name type="scientific">Labrys monachus</name>
    <dbReference type="NCBI Taxonomy" id="217067"/>
    <lineage>
        <taxon>Bacteria</taxon>
        <taxon>Pseudomonadati</taxon>
        <taxon>Pseudomonadota</taxon>
        <taxon>Alphaproteobacteria</taxon>
        <taxon>Hyphomicrobiales</taxon>
        <taxon>Xanthobacteraceae</taxon>
        <taxon>Labrys</taxon>
    </lineage>
</organism>
<dbReference type="Gene3D" id="1.20.58.1700">
    <property type="match status" value="1"/>
</dbReference>
<feature type="domain" description="Allophanate hydrolase C-terminal" evidence="2">
    <location>
        <begin position="472"/>
        <end position="596"/>
    </location>
</feature>
<gene>
    <name evidence="3" type="ORF">J3R73_002164</name>
</gene>
<dbReference type="InterPro" id="IPR036928">
    <property type="entry name" value="AS_sf"/>
</dbReference>
<feature type="domain" description="Amidase" evidence="1">
    <location>
        <begin position="42"/>
        <end position="433"/>
    </location>
</feature>
<reference evidence="3 4" key="1">
    <citation type="submission" date="2023-07" db="EMBL/GenBank/DDBJ databases">
        <title>Genomic Encyclopedia of Type Strains, Phase IV (KMG-IV): sequencing the most valuable type-strain genomes for metagenomic binning, comparative biology and taxonomic classification.</title>
        <authorList>
            <person name="Goeker M."/>
        </authorList>
    </citation>
    <scope>NUCLEOTIDE SEQUENCE [LARGE SCALE GENOMIC DNA]</scope>
    <source>
        <strain evidence="3 4">DSM 5896</strain>
    </source>
</reference>
<dbReference type="InterPro" id="IPR000120">
    <property type="entry name" value="Amidase"/>
</dbReference>
<protein>
    <submittedName>
        <fullName evidence="3">Allophanate hydrolase</fullName>
        <ecNumber evidence="3">3.5.1.54</ecNumber>
    </submittedName>
</protein>
<dbReference type="InterPro" id="IPR053844">
    <property type="entry name" value="AH_C"/>
</dbReference>
<dbReference type="Gene3D" id="3.10.490.10">
    <property type="entry name" value="Gamma-glutamyl cyclotransferase-like"/>
    <property type="match status" value="1"/>
</dbReference>
<dbReference type="GO" id="GO:0004039">
    <property type="term" value="F:allophanate hydrolase activity"/>
    <property type="evidence" value="ECO:0007669"/>
    <property type="project" value="UniProtKB-EC"/>
</dbReference>
<dbReference type="Gene3D" id="3.90.1300.10">
    <property type="entry name" value="Amidase signature (AS) domain"/>
    <property type="match status" value="1"/>
</dbReference>
<dbReference type="PANTHER" id="PTHR11895">
    <property type="entry name" value="TRANSAMIDASE"/>
    <property type="match status" value="1"/>
</dbReference>
<dbReference type="NCBIfam" id="NF006043">
    <property type="entry name" value="PRK08186.1"/>
    <property type="match status" value="1"/>
</dbReference>
<dbReference type="Pfam" id="PF01425">
    <property type="entry name" value="Amidase"/>
    <property type="match status" value="1"/>
</dbReference>
<dbReference type="EMBL" id="JAUSVK010000001">
    <property type="protein sequence ID" value="MDQ0392372.1"/>
    <property type="molecule type" value="Genomic_DNA"/>
</dbReference>
<dbReference type="RefSeq" id="WP_307426143.1">
    <property type="nucleotide sequence ID" value="NZ_JAUSVK010000001.1"/>
</dbReference>
<name>A0ABU0FDG1_9HYPH</name>
<comment type="caution">
    <text evidence="3">The sequence shown here is derived from an EMBL/GenBank/DDBJ whole genome shotgun (WGS) entry which is preliminary data.</text>
</comment>
<dbReference type="InterPro" id="IPR023631">
    <property type="entry name" value="Amidase_dom"/>
</dbReference>
<evidence type="ECO:0000259" key="1">
    <source>
        <dbReference type="Pfam" id="PF01425"/>
    </source>
</evidence>
<evidence type="ECO:0000259" key="2">
    <source>
        <dbReference type="Pfam" id="PF21986"/>
    </source>
</evidence>
<dbReference type="EC" id="3.5.1.54" evidence="3"/>
<dbReference type="NCBIfam" id="TIGR02713">
    <property type="entry name" value="allophanate_hyd"/>
    <property type="match status" value="1"/>
</dbReference>
<dbReference type="Pfam" id="PF21986">
    <property type="entry name" value="AH_C"/>
    <property type="match status" value="1"/>
</dbReference>
<keyword evidence="3" id="KW-0378">Hydrolase</keyword>
<dbReference type="SUPFAM" id="SSF75304">
    <property type="entry name" value="Amidase signature (AS) enzymes"/>
    <property type="match status" value="1"/>
</dbReference>
<dbReference type="Proteomes" id="UP001237448">
    <property type="component" value="Unassembled WGS sequence"/>
</dbReference>
<dbReference type="InterPro" id="IPR014085">
    <property type="entry name" value="Allophanate_hydrolase"/>
</dbReference>
<evidence type="ECO:0000313" key="4">
    <source>
        <dbReference type="Proteomes" id="UP001237448"/>
    </source>
</evidence>
<proteinExistence type="predicted"/>
<keyword evidence="4" id="KW-1185">Reference proteome</keyword>